<feature type="compositionally biased region" description="Basic and acidic residues" evidence="10">
    <location>
        <begin position="330"/>
        <end position="343"/>
    </location>
</feature>
<feature type="domain" description="PHD-type" evidence="11">
    <location>
        <begin position="372"/>
        <end position="421"/>
    </location>
</feature>
<feature type="binding site" evidence="8">
    <location>
        <position position="402"/>
    </location>
    <ligand>
        <name>Zn(2+)</name>
        <dbReference type="ChEBI" id="CHEBI:29105"/>
        <label>1</label>
    </ligand>
</feature>
<dbReference type="FunFam" id="3.30.40.10:FF:000021">
    <property type="entry name" value="Inhibitor of growth 2b"/>
    <property type="match status" value="1"/>
</dbReference>
<keyword evidence="13" id="KW-1185">Reference proteome</keyword>
<dbReference type="AlphaFoldDB" id="A0A5E4NT09"/>
<evidence type="ECO:0000313" key="12">
    <source>
        <dbReference type="EMBL" id="VVC46215.1"/>
    </source>
</evidence>
<gene>
    <name evidence="12" type="ORF">CINCED_3A007153</name>
</gene>
<evidence type="ECO:0000259" key="11">
    <source>
        <dbReference type="PROSITE" id="PS50016"/>
    </source>
</evidence>
<dbReference type="InterPro" id="IPR013083">
    <property type="entry name" value="Znf_RING/FYVE/PHD"/>
</dbReference>
<evidence type="ECO:0000313" key="13">
    <source>
        <dbReference type="Proteomes" id="UP000325440"/>
    </source>
</evidence>
<proteinExistence type="inferred from homology"/>
<evidence type="ECO:0000256" key="9">
    <source>
        <dbReference type="PROSITE-ProRule" id="PRU00146"/>
    </source>
</evidence>
<feature type="region of interest" description="Disordered" evidence="10">
    <location>
        <begin position="320"/>
        <end position="365"/>
    </location>
</feature>
<name>A0A5E4NT09_9HEMI</name>
<feature type="binding site" evidence="8">
    <location>
        <position position="399"/>
    </location>
    <ligand>
        <name>Zn(2+)</name>
        <dbReference type="ChEBI" id="CHEBI:29105"/>
        <label>1</label>
    </ligand>
</feature>
<dbReference type="PROSITE" id="PS01359">
    <property type="entry name" value="ZF_PHD_1"/>
    <property type="match status" value="1"/>
</dbReference>
<feature type="compositionally biased region" description="Basic residues" evidence="10">
    <location>
        <begin position="188"/>
        <end position="198"/>
    </location>
</feature>
<organism evidence="12 13">
    <name type="scientific">Cinara cedri</name>
    <dbReference type="NCBI Taxonomy" id="506608"/>
    <lineage>
        <taxon>Eukaryota</taxon>
        <taxon>Metazoa</taxon>
        <taxon>Ecdysozoa</taxon>
        <taxon>Arthropoda</taxon>
        <taxon>Hexapoda</taxon>
        <taxon>Insecta</taxon>
        <taxon>Pterygota</taxon>
        <taxon>Neoptera</taxon>
        <taxon>Paraneoptera</taxon>
        <taxon>Hemiptera</taxon>
        <taxon>Sternorrhyncha</taxon>
        <taxon>Aphidomorpha</taxon>
        <taxon>Aphidoidea</taxon>
        <taxon>Aphididae</taxon>
        <taxon>Lachninae</taxon>
        <taxon>Cinara</taxon>
    </lineage>
</organism>
<dbReference type="PANTHER" id="PTHR10333">
    <property type="entry name" value="INHIBITOR OF GROWTH PROTEIN"/>
    <property type="match status" value="1"/>
</dbReference>
<feature type="binding site" evidence="8">
    <location>
        <position position="388"/>
    </location>
    <ligand>
        <name>Zn(2+)</name>
        <dbReference type="ChEBI" id="CHEBI:29105"/>
        <label>2</label>
    </ligand>
</feature>
<feature type="site" description="Histone H3K4me3 binding" evidence="7">
    <location>
        <position position="385"/>
    </location>
</feature>
<dbReference type="InterPro" id="IPR011011">
    <property type="entry name" value="Znf_FYVE_PHD"/>
</dbReference>
<dbReference type="CDD" id="cd15584">
    <property type="entry name" value="PHD_ING1_2"/>
    <property type="match status" value="1"/>
</dbReference>
<feature type="site" description="Histone H3K4me3 binding" evidence="7">
    <location>
        <position position="374"/>
    </location>
</feature>
<evidence type="ECO:0000256" key="2">
    <source>
        <dbReference type="ARBA" id="ARBA00010210"/>
    </source>
</evidence>
<protein>
    <submittedName>
        <fullName evidence="12">Zinc finger, PHD-finger,Zinc finger, PHD-type,Zinc finger, RING/FYVE/PHD-type,Zinc finger, PHD</fullName>
    </submittedName>
</protein>
<dbReference type="Proteomes" id="UP000325440">
    <property type="component" value="Unassembled WGS sequence"/>
</dbReference>
<evidence type="ECO:0000256" key="10">
    <source>
        <dbReference type="SAM" id="MobiDB-lite"/>
    </source>
</evidence>
<comment type="subcellular location">
    <subcellularLocation>
        <location evidence="1">Nucleus</location>
    </subcellularLocation>
</comment>
<dbReference type="InterPro" id="IPR019786">
    <property type="entry name" value="Zinc_finger_PHD-type_CS"/>
</dbReference>
<evidence type="ECO:0000256" key="4">
    <source>
        <dbReference type="ARBA" id="ARBA00022771"/>
    </source>
</evidence>
<comment type="similarity">
    <text evidence="2">Belongs to the ING family.</text>
</comment>
<reference evidence="12 13" key="1">
    <citation type="submission" date="2019-08" db="EMBL/GenBank/DDBJ databases">
        <authorList>
            <person name="Alioto T."/>
            <person name="Alioto T."/>
            <person name="Gomez Garrido J."/>
        </authorList>
    </citation>
    <scope>NUCLEOTIDE SEQUENCE [LARGE SCALE GENOMIC DNA]</scope>
</reference>
<evidence type="ECO:0000256" key="1">
    <source>
        <dbReference type="ARBA" id="ARBA00004123"/>
    </source>
</evidence>
<evidence type="ECO:0000256" key="3">
    <source>
        <dbReference type="ARBA" id="ARBA00022723"/>
    </source>
</evidence>
<evidence type="ECO:0000256" key="6">
    <source>
        <dbReference type="ARBA" id="ARBA00023242"/>
    </source>
</evidence>
<keyword evidence="5 8" id="KW-0862">Zinc</keyword>
<evidence type="ECO:0000256" key="7">
    <source>
        <dbReference type="PIRSR" id="PIRSR628651-50"/>
    </source>
</evidence>
<dbReference type="SMART" id="SM00249">
    <property type="entry name" value="PHD"/>
    <property type="match status" value="1"/>
</dbReference>
<sequence length="445" mass="51715">MRNFDLEFQQMMTKVNNLTQSFKGNLSSANVAKLSNLLVTGLDIGDRKILTMQKTSSLVEDKLMRLEISKKEYLTSIKEPKVPNLRIKDKQKTSSCSKERRLPSESTSTATKELKNRNIDSEPNNGLQISKRPQRNKTNDPDYTVISDNVVVNSSLNRHTPLPRATATAQLQSQVTFKQTTQKTEKSTKKKLKFKKNQKYNSPSTDDDKEITVDLEKRTKMKRKYKKQEKYDSPSSGNDEEIPVDFEKQTKQKRKYRIQRKDNPPLTNDNNEIPIVSENPTKMLCKYKRKQIVTSPSTNNDEKIPVDRVKQPIRMCKYKKQQKYDTSSMDNDKEIPVDIEKQTKQKRKYKKQGKDNSPQTDDKEILVDPDEPTYCLCDQISYGEMICCDNDLCPLEWFHFSCVSLSTKPKGKWFCPKCRGDRTNIMKPKAQFLKELELYNKEKEA</sequence>
<dbReference type="PANTHER" id="PTHR10333:SF89">
    <property type="entry name" value="INHIBITOR OF GROWTH PROTEIN"/>
    <property type="match status" value="1"/>
</dbReference>
<dbReference type="GO" id="GO:0005634">
    <property type="term" value="C:nucleus"/>
    <property type="evidence" value="ECO:0007669"/>
    <property type="project" value="UniProtKB-SubCell"/>
</dbReference>
<feature type="region of interest" description="Disordered" evidence="10">
    <location>
        <begin position="84"/>
        <end position="143"/>
    </location>
</feature>
<feature type="compositionally biased region" description="Basic and acidic residues" evidence="10">
    <location>
        <begin position="84"/>
        <end position="103"/>
    </location>
</feature>
<accession>A0A5E4NT09</accession>
<dbReference type="InterPro" id="IPR001965">
    <property type="entry name" value="Znf_PHD"/>
</dbReference>
<keyword evidence="4 9" id="KW-0863">Zinc-finger</keyword>
<dbReference type="SUPFAM" id="SSF57903">
    <property type="entry name" value="FYVE/PHD zinc finger"/>
    <property type="match status" value="1"/>
</dbReference>
<dbReference type="OrthoDB" id="5411773at2759"/>
<feature type="binding site" evidence="8">
    <location>
        <position position="375"/>
    </location>
    <ligand>
        <name>Zn(2+)</name>
        <dbReference type="ChEBI" id="CHEBI:29105"/>
        <label>1</label>
    </ligand>
</feature>
<dbReference type="GO" id="GO:0045893">
    <property type="term" value="P:positive regulation of DNA-templated transcription"/>
    <property type="evidence" value="ECO:0007669"/>
    <property type="project" value="TreeGrafter"/>
</dbReference>
<dbReference type="GO" id="GO:0008270">
    <property type="term" value="F:zinc ion binding"/>
    <property type="evidence" value="ECO:0007669"/>
    <property type="project" value="UniProtKB-KW"/>
</dbReference>
<evidence type="ECO:0000256" key="8">
    <source>
        <dbReference type="PIRSR" id="PIRSR628651-51"/>
    </source>
</evidence>
<feature type="binding site" evidence="8">
    <location>
        <position position="393"/>
    </location>
    <ligand>
        <name>Zn(2+)</name>
        <dbReference type="ChEBI" id="CHEBI:29105"/>
        <label>2</label>
    </ligand>
</feature>
<dbReference type="InterPro" id="IPR019787">
    <property type="entry name" value="Znf_PHD-finger"/>
</dbReference>
<dbReference type="InterPro" id="IPR028643">
    <property type="entry name" value="ING1_PHD_Znf"/>
</dbReference>
<dbReference type="EMBL" id="CABPRJ010002450">
    <property type="protein sequence ID" value="VVC46215.1"/>
    <property type="molecule type" value="Genomic_DNA"/>
</dbReference>
<feature type="region of interest" description="Disordered" evidence="10">
    <location>
        <begin position="178"/>
        <end position="275"/>
    </location>
</feature>
<feature type="site" description="Histone H3K4me3 binding" evidence="7">
    <location>
        <position position="397"/>
    </location>
</feature>
<dbReference type="Gene3D" id="3.30.40.10">
    <property type="entry name" value="Zinc/RING finger domain, C3HC4 (zinc finger)"/>
    <property type="match status" value="1"/>
</dbReference>
<keyword evidence="3 8" id="KW-0479">Metal-binding</keyword>
<dbReference type="InterPro" id="IPR028651">
    <property type="entry name" value="ING_fam"/>
</dbReference>
<keyword evidence="6" id="KW-0539">Nucleus</keyword>
<dbReference type="PROSITE" id="PS50016">
    <property type="entry name" value="ZF_PHD_2"/>
    <property type="match status" value="1"/>
</dbReference>
<feature type="site" description="Histone H3K4me3 binding" evidence="7">
    <location>
        <position position="389"/>
    </location>
</feature>
<evidence type="ECO:0000256" key="5">
    <source>
        <dbReference type="ARBA" id="ARBA00022833"/>
    </source>
</evidence>
<feature type="binding site" evidence="8">
    <location>
        <position position="415"/>
    </location>
    <ligand>
        <name>Zn(2+)</name>
        <dbReference type="ChEBI" id="CHEBI:29105"/>
        <label>2</label>
    </ligand>
</feature>
<feature type="binding site" evidence="8">
    <location>
        <position position="377"/>
    </location>
    <ligand>
        <name>Zn(2+)</name>
        <dbReference type="ChEBI" id="CHEBI:29105"/>
        <label>1</label>
    </ligand>
</feature>
<feature type="binding site" evidence="8">
    <location>
        <position position="418"/>
    </location>
    <ligand>
        <name>Zn(2+)</name>
        <dbReference type="ChEBI" id="CHEBI:29105"/>
        <label>2</label>
    </ligand>
</feature>